<evidence type="ECO:0000259" key="1">
    <source>
        <dbReference type="Pfam" id="PF12706"/>
    </source>
</evidence>
<dbReference type="InterPro" id="IPR001279">
    <property type="entry name" value="Metallo-B-lactamas"/>
</dbReference>
<dbReference type="Gene3D" id="3.60.15.10">
    <property type="entry name" value="Ribonuclease Z/Hydroxyacylglutathione hydrolase-like"/>
    <property type="match status" value="1"/>
</dbReference>
<feature type="domain" description="Metallo-beta-lactamase" evidence="1">
    <location>
        <begin position="85"/>
        <end position="285"/>
    </location>
</feature>
<sequence>MPTNPYYAGPPSDHFDGTRFFSPGHPFNKSRKDLLKWQFGGGKVAWPKAYPGEPFDVPPARVAGSGLRVTSIGHASVLIQTAGLNILIDPVWSERASPVAWAGPKRVNPPGIRFEDLPPIDIVLVSHNHYDHMDIATLSRLRRRHGFRLITPLGNDRILTGADSELTAETHDWGARVPLGEGLAVHFLPSHHWSARGLGDRLMALWAAFMIETPAGAIYHIADTGYRDGALFREAGRMFPHIRLAILPIGAYEPRWFMRDQHINPEEAVRILRDCGADWALAHHWGTFRLTNEGIDEPPRALGEALAAAGIAPERFRVQKPGGVLDLSGDPA</sequence>
<dbReference type="AlphaFoldDB" id="A0A947GIX2"/>
<name>A0A947GIX2_9HYPH</name>
<evidence type="ECO:0000313" key="2">
    <source>
        <dbReference type="EMBL" id="MBT9290464.1"/>
    </source>
</evidence>
<dbReference type="EMBL" id="JAHHZF010000006">
    <property type="protein sequence ID" value="MBT9290464.1"/>
    <property type="molecule type" value="Genomic_DNA"/>
</dbReference>
<dbReference type="InterPro" id="IPR036866">
    <property type="entry name" value="RibonucZ/Hydroxyglut_hydro"/>
</dbReference>
<keyword evidence="3" id="KW-1185">Reference proteome</keyword>
<accession>A0A947GIX2</accession>
<organism evidence="2 3">
    <name type="scientific">Prosthecodimorpha staleyi</name>
    <dbReference type="NCBI Taxonomy" id="2840188"/>
    <lineage>
        <taxon>Bacteria</taxon>
        <taxon>Pseudomonadati</taxon>
        <taxon>Pseudomonadota</taxon>
        <taxon>Alphaproteobacteria</taxon>
        <taxon>Hyphomicrobiales</taxon>
        <taxon>Ancalomicrobiaceae</taxon>
        <taxon>Prosthecodimorpha</taxon>
    </lineage>
</organism>
<dbReference type="GO" id="GO:0005737">
    <property type="term" value="C:cytoplasm"/>
    <property type="evidence" value="ECO:0007669"/>
    <property type="project" value="TreeGrafter"/>
</dbReference>
<dbReference type="Pfam" id="PF12706">
    <property type="entry name" value="Lactamase_B_2"/>
    <property type="match status" value="1"/>
</dbReference>
<dbReference type="PANTHER" id="PTHR15032">
    <property type="entry name" value="N-ACYL-PHOSPHATIDYLETHANOLAMINE-HYDROLYZING PHOSPHOLIPASE D"/>
    <property type="match status" value="1"/>
</dbReference>
<evidence type="ECO:0000313" key="3">
    <source>
        <dbReference type="Proteomes" id="UP000766595"/>
    </source>
</evidence>
<dbReference type="RefSeq" id="WP_261969061.1">
    <property type="nucleotide sequence ID" value="NZ_JAHHZF010000006.1"/>
</dbReference>
<gene>
    <name evidence="2" type="ORF">KL771_13420</name>
</gene>
<reference evidence="2 3" key="1">
    <citation type="submission" date="2021-06" db="EMBL/GenBank/DDBJ databases">
        <authorList>
            <person name="Grouzdev D.S."/>
            <person name="Koziaeva V."/>
        </authorList>
    </citation>
    <scope>NUCLEOTIDE SEQUENCE [LARGE SCALE GENOMIC DNA]</scope>
    <source>
        <strain evidence="2 3">22</strain>
    </source>
</reference>
<protein>
    <submittedName>
        <fullName evidence="2">MBL fold metallo-hydrolase</fullName>
    </submittedName>
</protein>
<comment type="caution">
    <text evidence="2">The sequence shown here is derived from an EMBL/GenBank/DDBJ whole genome shotgun (WGS) entry which is preliminary data.</text>
</comment>
<dbReference type="PANTHER" id="PTHR15032:SF4">
    <property type="entry name" value="N-ACYL-PHOSPHATIDYLETHANOLAMINE-HYDROLYZING PHOSPHOLIPASE D"/>
    <property type="match status" value="1"/>
</dbReference>
<dbReference type="SUPFAM" id="SSF56281">
    <property type="entry name" value="Metallo-hydrolase/oxidoreductase"/>
    <property type="match status" value="1"/>
</dbReference>
<dbReference type="Proteomes" id="UP000766595">
    <property type="component" value="Unassembled WGS sequence"/>
</dbReference>
<proteinExistence type="predicted"/>